<name>A0A0B6ZML7_9EUPU</name>
<sequence>DRFKIIQAVTENPSTSSVSDISEIDSLVSELGGVTQDCKSKKSQQKQSCNHPKKIIIKGNASETEVIVNKQELLSIPQTNFSIGLLVT</sequence>
<feature type="non-terminal residue" evidence="1">
    <location>
        <position position="1"/>
    </location>
</feature>
<proteinExistence type="predicted"/>
<dbReference type="EMBL" id="HACG01022782">
    <property type="protein sequence ID" value="CEK69647.1"/>
    <property type="molecule type" value="Transcribed_RNA"/>
</dbReference>
<evidence type="ECO:0000313" key="1">
    <source>
        <dbReference type="EMBL" id="CEK69647.1"/>
    </source>
</evidence>
<reference evidence="1" key="1">
    <citation type="submission" date="2014-12" db="EMBL/GenBank/DDBJ databases">
        <title>Insight into the proteome of Arion vulgaris.</title>
        <authorList>
            <person name="Aradska J."/>
            <person name="Bulat T."/>
            <person name="Smidak R."/>
            <person name="Sarate P."/>
            <person name="Gangsoo J."/>
            <person name="Sialana F."/>
            <person name="Bilban M."/>
            <person name="Lubec G."/>
        </authorList>
    </citation>
    <scope>NUCLEOTIDE SEQUENCE</scope>
    <source>
        <tissue evidence="1">Skin</tissue>
    </source>
</reference>
<dbReference type="AlphaFoldDB" id="A0A0B6ZML7"/>
<organism evidence="1">
    <name type="scientific">Arion vulgaris</name>
    <dbReference type="NCBI Taxonomy" id="1028688"/>
    <lineage>
        <taxon>Eukaryota</taxon>
        <taxon>Metazoa</taxon>
        <taxon>Spiralia</taxon>
        <taxon>Lophotrochozoa</taxon>
        <taxon>Mollusca</taxon>
        <taxon>Gastropoda</taxon>
        <taxon>Heterobranchia</taxon>
        <taxon>Euthyneura</taxon>
        <taxon>Panpulmonata</taxon>
        <taxon>Eupulmonata</taxon>
        <taxon>Stylommatophora</taxon>
        <taxon>Helicina</taxon>
        <taxon>Arionoidea</taxon>
        <taxon>Arionidae</taxon>
        <taxon>Arion</taxon>
    </lineage>
</organism>
<gene>
    <name evidence="1" type="primary">ORF71036</name>
</gene>
<protein>
    <submittedName>
        <fullName evidence="1">Uncharacterized protein</fullName>
    </submittedName>
</protein>
<feature type="non-terminal residue" evidence="1">
    <location>
        <position position="88"/>
    </location>
</feature>
<accession>A0A0B6ZML7</accession>